<evidence type="ECO:0000313" key="1">
    <source>
        <dbReference type="EMBL" id="MPL85602.1"/>
    </source>
</evidence>
<dbReference type="InterPro" id="IPR023799">
    <property type="entry name" value="RbfA_dom_sf"/>
</dbReference>
<dbReference type="GO" id="GO:0005829">
    <property type="term" value="C:cytosol"/>
    <property type="evidence" value="ECO:0007669"/>
    <property type="project" value="TreeGrafter"/>
</dbReference>
<dbReference type="Gene3D" id="3.30.300.20">
    <property type="match status" value="1"/>
</dbReference>
<dbReference type="PANTHER" id="PTHR33515">
    <property type="entry name" value="RIBOSOME-BINDING FACTOR A, CHLOROPLASTIC-RELATED"/>
    <property type="match status" value="1"/>
</dbReference>
<name>A0A644V465_9ZZZZ</name>
<dbReference type="Pfam" id="PF02033">
    <property type="entry name" value="RBFA"/>
    <property type="match status" value="1"/>
</dbReference>
<dbReference type="NCBIfam" id="TIGR00082">
    <property type="entry name" value="rbfA"/>
    <property type="match status" value="1"/>
</dbReference>
<dbReference type="AlphaFoldDB" id="A0A644V465"/>
<comment type="caution">
    <text evidence="1">The sequence shown here is derived from an EMBL/GenBank/DDBJ whole genome shotgun (WGS) entry which is preliminary data.</text>
</comment>
<dbReference type="InterPro" id="IPR000238">
    <property type="entry name" value="RbfA"/>
</dbReference>
<proteinExistence type="inferred from homology"/>
<gene>
    <name evidence="1" type="primary">rbfA_11</name>
    <name evidence="1" type="ORF">SDC9_31572</name>
</gene>
<dbReference type="InterPro" id="IPR015946">
    <property type="entry name" value="KH_dom-like_a/b"/>
</dbReference>
<dbReference type="EMBL" id="VSSQ01000208">
    <property type="protein sequence ID" value="MPL85602.1"/>
    <property type="molecule type" value="Genomic_DNA"/>
</dbReference>
<reference evidence="1" key="1">
    <citation type="submission" date="2019-08" db="EMBL/GenBank/DDBJ databases">
        <authorList>
            <person name="Kucharzyk K."/>
            <person name="Murdoch R.W."/>
            <person name="Higgins S."/>
            <person name="Loffler F."/>
        </authorList>
    </citation>
    <scope>NUCLEOTIDE SEQUENCE</scope>
</reference>
<protein>
    <submittedName>
        <fullName evidence="1">30S ribosome-binding factor</fullName>
    </submittedName>
</protein>
<organism evidence="1">
    <name type="scientific">bioreactor metagenome</name>
    <dbReference type="NCBI Taxonomy" id="1076179"/>
    <lineage>
        <taxon>unclassified sequences</taxon>
        <taxon>metagenomes</taxon>
        <taxon>ecological metagenomes</taxon>
    </lineage>
</organism>
<dbReference type="GO" id="GO:0043024">
    <property type="term" value="F:ribosomal small subunit binding"/>
    <property type="evidence" value="ECO:0007669"/>
    <property type="project" value="TreeGrafter"/>
</dbReference>
<dbReference type="GO" id="GO:0006364">
    <property type="term" value="P:rRNA processing"/>
    <property type="evidence" value="ECO:0007669"/>
    <property type="project" value="InterPro"/>
</dbReference>
<sequence length="116" mass="13188">MIMEGESTRQQKVGKQLQRDLAEIIREKGMTVYNGAMVSVTAVKVSPDLSLARVHLSIFPSSKAKDVLDIINSTSRELRYELGHRVAKQLRIVPELAFFIDDSLDYVERIDELLKK</sequence>
<dbReference type="SUPFAM" id="SSF89919">
    <property type="entry name" value="Ribosome-binding factor A, RbfA"/>
    <property type="match status" value="1"/>
</dbReference>
<dbReference type="PANTHER" id="PTHR33515:SF1">
    <property type="entry name" value="RIBOSOME-BINDING FACTOR A, CHLOROPLASTIC-RELATED"/>
    <property type="match status" value="1"/>
</dbReference>
<dbReference type="HAMAP" id="MF_00003">
    <property type="entry name" value="RbfA"/>
    <property type="match status" value="1"/>
</dbReference>
<accession>A0A644V465</accession>